<sequence>MKLFEALWGNRDIKEISPQDAYQNLQRNKEIVLLDVREKEEFALSHIKHAKNLSVNRLKQEIEQVVPHKDTTLYVYCLSGGRSARACSLLTQMGYTDVYNLGGIASWPYEIEKGNK</sequence>
<reference evidence="1" key="1">
    <citation type="submission" date="2017-10" db="EMBL/GenBank/DDBJ databases">
        <title>Genome sequence of cellulolytic Lachnospiraceae bacterium XHS1971 isolated from hotspring sediment.</title>
        <authorList>
            <person name="Vasudevan G."/>
            <person name="Joshi A.J."/>
            <person name="Hivarkar S."/>
            <person name="Lanjekar V.B."/>
            <person name="Dhakephalkar P.K."/>
            <person name="Dagar S."/>
        </authorList>
    </citation>
    <scope>NUCLEOTIDE SEQUENCE</scope>
    <source>
        <strain evidence="1">XHS1971</strain>
    </source>
</reference>
<dbReference type="Proteomes" id="UP000224460">
    <property type="component" value="Unassembled WGS sequence"/>
</dbReference>
<accession>A0AC61DB92</accession>
<evidence type="ECO:0000313" key="1">
    <source>
        <dbReference type="EMBL" id="PHV70544.1"/>
    </source>
</evidence>
<name>A0AC61DB92_9FIRM</name>
<dbReference type="EMBL" id="PEDL01000009">
    <property type="protein sequence ID" value="PHV70544.1"/>
    <property type="molecule type" value="Genomic_DNA"/>
</dbReference>
<protein>
    <submittedName>
        <fullName evidence="1">Sulfurtransferase</fullName>
    </submittedName>
</protein>
<gene>
    <name evidence="1" type="ORF">CS063_09580</name>
</gene>
<comment type="caution">
    <text evidence="1">The sequence shown here is derived from an EMBL/GenBank/DDBJ whole genome shotgun (WGS) entry which is preliminary data.</text>
</comment>
<keyword evidence="2" id="KW-1185">Reference proteome</keyword>
<organism evidence="1 2">
    <name type="scientific">Sporanaerobium hydrogeniformans</name>
    <dbReference type="NCBI Taxonomy" id="3072179"/>
    <lineage>
        <taxon>Bacteria</taxon>
        <taxon>Bacillati</taxon>
        <taxon>Bacillota</taxon>
        <taxon>Clostridia</taxon>
        <taxon>Lachnospirales</taxon>
        <taxon>Lachnospiraceae</taxon>
        <taxon>Sporanaerobium</taxon>
    </lineage>
</organism>
<evidence type="ECO:0000313" key="2">
    <source>
        <dbReference type="Proteomes" id="UP000224460"/>
    </source>
</evidence>
<proteinExistence type="predicted"/>